<feature type="transmembrane region" description="Helical" evidence="26">
    <location>
        <begin position="315"/>
        <end position="336"/>
    </location>
</feature>
<evidence type="ECO:0000256" key="16">
    <source>
        <dbReference type="ARBA" id="ARBA00023201"/>
    </source>
</evidence>
<dbReference type="GO" id="GO:0007600">
    <property type="term" value="P:sensory perception"/>
    <property type="evidence" value="ECO:0007669"/>
    <property type="project" value="UniProtKB-ARBA"/>
</dbReference>
<feature type="compositionally biased region" description="Polar residues" evidence="25">
    <location>
        <begin position="547"/>
        <end position="556"/>
    </location>
</feature>
<comment type="similarity">
    <text evidence="24">Belongs to the major facilitator superfamily. Sodium/anion cotransporter family. VGLUT subfamily.</text>
</comment>
<dbReference type="GO" id="GO:0006817">
    <property type="term" value="P:phosphate ion transport"/>
    <property type="evidence" value="ECO:0007669"/>
    <property type="project" value="UniProtKB-KW"/>
</dbReference>
<comment type="subcellular location">
    <subcellularLocation>
        <location evidence="2">Cell membrane</location>
        <topology evidence="2">Multi-pass membrane protein</topology>
    </subcellularLocation>
    <subcellularLocation>
        <location evidence="1">Cytoplasmic vesicle</location>
        <location evidence="1">Secretory vesicle</location>
        <location evidence="1">Synaptic vesicle membrane</location>
    </subcellularLocation>
    <subcellularLocation>
        <location evidence="21">Synapse</location>
        <location evidence="21">Synaptosome</location>
    </subcellularLocation>
</comment>
<evidence type="ECO:0000256" key="4">
    <source>
        <dbReference type="ARBA" id="ARBA00022475"/>
    </source>
</evidence>
<evidence type="ECO:0000256" key="12">
    <source>
        <dbReference type="ARBA" id="ARBA00023053"/>
    </source>
</evidence>
<evidence type="ECO:0000256" key="23">
    <source>
        <dbReference type="ARBA" id="ARBA00036683"/>
    </source>
</evidence>
<evidence type="ECO:0000256" key="7">
    <source>
        <dbReference type="ARBA" id="ARBA00022692"/>
    </source>
</evidence>
<keyword evidence="8" id="KW-0532">Neurotransmitter transport</keyword>
<evidence type="ECO:0000256" key="5">
    <source>
        <dbReference type="ARBA" id="ARBA00022592"/>
    </source>
</evidence>
<evidence type="ECO:0000256" key="14">
    <source>
        <dbReference type="ARBA" id="ARBA00023136"/>
    </source>
</evidence>
<keyword evidence="5" id="KW-0592">Phosphate transport</keyword>
<keyword evidence="11" id="KW-0770">Synapse</keyword>
<dbReference type="KEGG" id="oki:109866905"/>
<reference evidence="28" key="2">
    <citation type="submission" date="2025-09" db="UniProtKB">
        <authorList>
            <consortium name="Ensembl"/>
        </authorList>
    </citation>
    <scope>IDENTIFICATION</scope>
</reference>
<dbReference type="GO" id="GO:0030672">
    <property type="term" value="C:synaptic vesicle membrane"/>
    <property type="evidence" value="ECO:0007669"/>
    <property type="project" value="UniProtKB-SubCell"/>
</dbReference>
<keyword evidence="9" id="KW-0769">Symport</keyword>
<dbReference type="CTD" id="246213"/>
<evidence type="ECO:0000256" key="10">
    <source>
        <dbReference type="ARBA" id="ARBA00022989"/>
    </source>
</evidence>
<keyword evidence="15" id="KW-0869">Chloride channel</keyword>
<feature type="transmembrane region" description="Helical" evidence="26">
    <location>
        <begin position="416"/>
        <end position="437"/>
    </location>
</feature>
<dbReference type="GO" id="GO:0005254">
    <property type="term" value="F:chloride channel activity"/>
    <property type="evidence" value="ECO:0007669"/>
    <property type="project" value="UniProtKB-KW"/>
</dbReference>
<dbReference type="GO" id="GO:0005886">
    <property type="term" value="C:plasma membrane"/>
    <property type="evidence" value="ECO:0007669"/>
    <property type="project" value="UniProtKB-SubCell"/>
</dbReference>
<dbReference type="GO" id="GO:0005313">
    <property type="term" value="F:L-glutamate transmembrane transporter activity"/>
    <property type="evidence" value="ECO:0007669"/>
    <property type="project" value="TreeGrafter"/>
</dbReference>
<evidence type="ECO:0000313" key="29">
    <source>
        <dbReference type="Proteomes" id="UP000694557"/>
    </source>
</evidence>
<evidence type="ECO:0000256" key="17">
    <source>
        <dbReference type="ARBA" id="ARBA00023214"/>
    </source>
</evidence>
<dbReference type="InterPro" id="IPR020846">
    <property type="entry name" value="MFS_dom"/>
</dbReference>
<dbReference type="GO" id="GO:0015293">
    <property type="term" value="F:symporter activity"/>
    <property type="evidence" value="ECO:0007669"/>
    <property type="project" value="UniProtKB-KW"/>
</dbReference>
<feature type="transmembrane region" description="Helical" evidence="26">
    <location>
        <begin position="251"/>
        <end position="270"/>
    </location>
</feature>
<dbReference type="InterPro" id="IPR050382">
    <property type="entry name" value="MFS_Na/Anion_cotransporter"/>
</dbReference>
<evidence type="ECO:0000256" key="15">
    <source>
        <dbReference type="ARBA" id="ARBA00023173"/>
    </source>
</evidence>
<dbReference type="SUPFAM" id="SSF103473">
    <property type="entry name" value="MFS general substrate transporter"/>
    <property type="match status" value="1"/>
</dbReference>
<dbReference type="GO" id="GO:0034707">
    <property type="term" value="C:chloride channel complex"/>
    <property type="evidence" value="ECO:0007669"/>
    <property type="project" value="UniProtKB-KW"/>
</dbReference>
<feature type="compositionally biased region" description="Polar residues" evidence="25">
    <location>
        <begin position="578"/>
        <end position="589"/>
    </location>
</feature>
<dbReference type="Pfam" id="PF07690">
    <property type="entry name" value="MFS_1"/>
    <property type="match status" value="1"/>
</dbReference>
<dbReference type="PANTHER" id="PTHR11662">
    <property type="entry name" value="SOLUTE CARRIER FAMILY 17"/>
    <property type="match status" value="1"/>
</dbReference>
<feature type="transmembrane region" description="Helical" evidence="26">
    <location>
        <begin position="449"/>
        <end position="472"/>
    </location>
</feature>
<evidence type="ECO:0000256" key="1">
    <source>
        <dbReference type="ARBA" id="ARBA00004432"/>
    </source>
</evidence>
<dbReference type="InterPro" id="IPR011701">
    <property type="entry name" value="MFS"/>
</dbReference>
<evidence type="ECO:0000256" key="22">
    <source>
        <dbReference type="ARBA" id="ARBA00035839"/>
    </source>
</evidence>
<keyword evidence="29" id="KW-1185">Reference proteome</keyword>
<comment type="catalytic activity">
    <reaction evidence="22">
        <text>3 Na(+)(out) + phosphate(out) = 3 Na(+)(in) + phosphate(in)</text>
        <dbReference type="Rhea" id="RHEA:71255"/>
        <dbReference type="ChEBI" id="CHEBI:29101"/>
        <dbReference type="ChEBI" id="CHEBI:43474"/>
    </reaction>
</comment>
<dbReference type="GO" id="GO:0050803">
    <property type="term" value="P:regulation of synapse structure or activity"/>
    <property type="evidence" value="ECO:0007669"/>
    <property type="project" value="TreeGrafter"/>
</dbReference>
<dbReference type="CDD" id="cd17382">
    <property type="entry name" value="MFS_SLC17A6_7_8_VGluT"/>
    <property type="match status" value="1"/>
</dbReference>
<dbReference type="Proteomes" id="UP000694557">
    <property type="component" value="Unassembled WGS sequence"/>
</dbReference>
<keyword evidence="3" id="KW-0813">Transport</keyword>
<dbReference type="FunFam" id="1.20.1250.20:FF:000004">
    <property type="entry name" value="vesicular glutamate transporter 2 isoform X1"/>
    <property type="match status" value="1"/>
</dbReference>
<evidence type="ECO:0000256" key="9">
    <source>
        <dbReference type="ARBA" id="ARBA00022847"/>
    </source>
</evidence>
<feature type="transmembrane region" description="Helical" evidence="26">
    <location>
        <begin position="225"/>
        <end position="245"/>
    </location>
</feature>
<keyword evidence="12" id="KW-0915">Sodium</keyword>
<evidence type="ECO:0000256" key="26">
    <source>
        <dbReference type="SAM" id="Phobius"/>
    </source>
</evidence>
<keyword evidence="4" id="KW-1003">Cell membrane</keyword>
<evidence type="ECO:0000259" key="27">
    <source>
        <dbReference type="PROSITE" id="PS50850"/>
    </source>
</evidence>
<evidence type="ECO:0000256" key="8">
    <source>
        <dbReference type="ARBA" id="ARBA00022775"/>
    </source>
</evidence>
<comment type="catalytic activity">
    <reaction evidence="23">
        <text>L-glutamate(out) = L-glutamate(in)</text>
        <dbReference type="Rhea" id="RHEA:66336"/>
        <dbReference type="ChEBI" id="CHEBI:29985"/>
    </reaction>
</comment>
<evidence type="ECO:0000313" key="28">
    <source>
        <dbReference type="Ensembl" id="ENSOKIP00005109676.1"/>
    </source>
</evidence>
<feature type="transmembrane region" description="Helical" evidence="26">
    <location>
        <begin position="348"/>
        <end position="371"/>
    </location>
</feature>
<dbReference type="GO" id="GO:0060076">
    <property type="term" value="C:excitatory synapse"/>
    <property type="evidence" value="ECO:0007669"/>
    <property type="project" value="TreeGrafter"/>
</dbReference>
<keyword evidence="7 26" id="KW-0812">Transmembrane</keyword>
<keyword evidence="10 26" id="KW-1133">Transmembrane helix</keyword>
<evidence type="ECO:0000256" key="13">
    <source>
        <dbReference type="ARBA" id="ARBA00023065"/>
    </source>
</evidence>
<accession>A0A8C7LBF6</accession>
<dbReference type="GO" id="GO:0043005">
    <property type="term" value="C:neuron projection"/>
    <property type="evidence" value="ECO:0007669"/>
    <property type="project" value="UniProtKB-KW"/>
</dbReference>
<keyword evidence="16" id="KW-0739">Sodium transport</keyword>
<keyword evidence="6" id="KW-0771">Synaptosome</keyword>
<dbReference type="InterPro" id="IPR036259">
    <property type="entry name" value="MFS_trans_sf"/>
</dbReference>
<name>A0A8C7LBF6_ONCKI</name>
<feature type="region of interest" description="Disordered" evidence="25">
    <location>
        <begin position="540"/>
        <end position="589"/>
    </location>
</feature>
<evidence type="ECO:0000256" key="3">
    <source>
        <dbReference type="ARBA" id="ARBA00022448"/>
    </source>
</evidence>
<feature type="transmembrane region" description="Helical" evidence="26">
    <location>
        <begin position="159"/>
        <end position="178"/>
    </location>
</feature>
<dbReference type="PROSITE" id="PS50850">
    <property type="entry name" value="MFS"/>
    <property type="match status" value="1"/>
</dbReference>
<keyword evidence="19" id="KW-0968">Cytoplasmic vesicle</keyword>
<proteinExistence type="inferred from homology"/>
<keyword evidence="17" id="KW-0868">Chloride</keyword>
<protein>
    <submittedName>
        <fullName evidence="28">Solute carrier family 17 member 8</fullName>
    </submittedName>
</protein>
<keyword evidence="18" id="KW-0407">Ion channel</keyword>
<organism evidence="28 29">
    <name type="scientific">Oncorhynchus kisutch</name>
    <name type="common">Coho salmon</name>
    <name type="synonym">Salmo kisutch</name>
    <dbReference type="NCBI Taxonomy" id="8019"/>
    <lineage>
        <taxon>Eukaryota</taxon>
        <taxon>Metazoa</taxon>
        <taxon>Chordata</taxon>
        <taxon>Craniata</taxon>
        <taxon>Vertebrata</taxon>
        <taxon>Euteleostomi</taxon>
        <taxon>Actinopterygii</taxon>
        <taxon>Neopterygii</taxon>
        <taxon>Teleostei</taxon>
        <taxon>Protacanthopterygii</taxon>
        <taxon>Salmoniformes</taxon>
        <taxon>Salmonidae</taxon>
        <taxon>Salmoninae</taxon>
        <taxon>Oncorhynchus</taxon>
    </lineage>
</organism>
<keyword evidence="13" id="KW-0406">Ion transport</keyword>
<dbReference type="Ensembl" id="ENSOKIT00005117484.1">
    <property type="protein sequence ID" value="ENSOKIP00005109676.1"/>
    <property type="gene ID" value="ENSOKIG00005047859.1"/>
</dbReference>
<gene>
    <name evidence="28" type="primary">slc17a8</name>
</gene>
<dbReference type="GO" id="GO:0005326">
    <property type="term" value="F:neurotransmitter transmembrane transporter activity"/>
    <property type="evidence" value="ECO:0007669"/>
    <property type="project" value="TreeGrafter"/>
</dbReference>
<evidence type="ECO:0000256" key="24">
    <source>
        <dbReference type="ARBA" id="ARBA00038044"/>
    </source>
</evidence>
<feature type="domain" description="Major facilitator superfamily (MFS) profile" evidence="27">
    <location>
        <begin position="75"/>
        <end position="507"/>
    </location>
</feature>
<dbReference type="GO" id="GO:0098700">
    <property type="term" value="P:neurotransmitter loading into synaptic vesicle"/>
    <property type="evidence" value="ECO:0007669"/>
    <property type="project" value="TreeGrafter"/>
</dbReference>
<feature type="transmembrane region" description="Helical" evidence="26">
    <location>
        <begin position="484"/>
        <end position="502"/>
    </location>
</feature>
<reference evidence="28" key="1">
    <citation type="submission" date="2025-08" db="UniProtKB">
        <authorList>
            <consortium name="Ensembl"/>
        </authorList>
    </citation>
    <scope>IDENTIFICATION</scope>
</reference>
<dbReference type="PANTHER" id="PTHR11662:SF207">
    <property type="entry name" value="VESICULAR GLUTAMATE TRANSPORTER 3"/>
    <property type="match status" value="1"/>
</dbReference>
<sequence>MPFGGFSGLKERVLKPGKEEVKNTVGDSLGNLQRKIDGTNVDEDDQMELTEDGQPVAPRHNAPLFDCGCCGLPKRYIIAILSGLGFCISFGIRCNLGVAIVEMVNNNTVYINGTPVLQPAQFNWDPETVGLIHGSFFWGYIVTQIPGGFISNKLAANRVFGAAIFLTSILNMFIPSAARRHYGCVMLVRILQGLVEGVTYPACHGMWAKWAPPLERSRLATTSFCGSYAGAVIAMPLAGVLVQFVGWPSVFYIYGVFGIIWYIFWLLLAYGSPAAHPTISDEERIYIETTIGVGVKILSATEKFKTPWRRFFTSMPVYAIIVANFCRSWTFYLLLISQPAYFEEVFGFSIGKVGLLSAVPHMVMTIVVPIGGQLADFLRSRKIMSTTNVRKIMNCGGFGMEATLLLVVGFSHTRGVAISFLVLAVGFSGFAISGFNVNHLDIAPRYASILMGISNGVGTLSGMVCPLIVGALTKHKTRLEWQNVFVIAAMVHYTGVIFYAIFASGDKQEWAEQESTSEDKVGIIDEDELAEETELNSEIAMVPKKSYGTTENSSGRKQGWKKNRGVTMQEDKDDGNSHHGNGNYQEQFQ</sequence>
<evidence type="ECO:0000256" key="6">
    <source>
        <dbReference type="ARBA" id="ARBA00022599"/>
    </source>
</evidence>
<comment type="catalytic activity">
    <reaction evidence="20">
        <text>chloride(in) = chloride(out)</text>
        <dbReference type="Rhea" id="RHEA:29823"/>
        <dbReference type="ChEBI" id="CHEBI:17996"/>
    </reaction>
</comment>
<feature type="transmembrane region" description="Helical" evidence="26">
    <location>
        <begin position="392"/>
        <end position="410"/>
    </location>
</feature>
<dbReference type="GeneTree" id="ENSGT00940000158187"/>
<evidence type="ECO:0000256" key="20">
    <source>
        <dbReference type="ARBA" id="ARBA00024167"/>
    </source>
</evidence>
<dbReference type="GO" id="GO:0006814">
    <property type="term" value="P:sodium ion transport"/>
    <property type="evidence" value="ECO:0007669"/>
    <property type="project" value="UniProtKB-KW"/>
</dbReference>
<evidence type="ECO:0000256" key="2">
    <source>
        <dbReference type="ARBA" id="ARBA00004651"/>
    </source>
</evidence>
<evidence type="ECO:0000256" key="21">
    <source>
        <dbReference type="ARBA" id="ARBA00034102"/>
    </source>
</evidence>
<evidence type="ECO:0000256" key="11">
    <source>
        <dbReference type="ARBA" id="ARBA00023018"/>
    </source>
</evidence>
<dbReference type="Gene3D" id="1.20.1250.20">
    <property type="entry name" value="MFS general substrate transporter like domains"/>
    <property type="match status" value="2"/>
</dbReference>
<evidence type="ECO:0000256" key="25">
    <source>
        <dbReference type="SAM" id="MobiDB-lite"/>
    </source>
</evidence>
<keyword evidence="14 26" id="KW-0472">Membrane</keyword>
<dbReference type="AlphaFoldDB" id="A0A8C7LBF6"/>
<dbReference type="GO" id="GO:0035249">
    <property type="term" value="P:synaptic transmission, glutamatergic"/>
    <property type="evidence" value="ECO:0007669"/>
    <property type="project" value="TreeGrafter"/>
</dbReference>
<evidence type="ECO:0000256" key="19">
    <source>
        <dbReference type="ARBA" id="ARBA00023329"/>
    </source>
</evidence>
<dbReference type="FunFam" id="1.20.1250.20:FF:000005">
    <property type="entry name" value="vesicular glutamate transporter 2 isoform X1"/>
    <property type="match status" value="1"/>
</dbReference>
<evidence type="ECO:0000256" key="18">
    <source>
        <dbReference type="ARBA" id="ARBA00023303"/>
    </source>
</evidence>